<sequence>MRMCLGFIYGDLSFIKFDAYVSLYGGKASGETLLDALVKGTHFNARAAMLHMQVHLNVKLLSYLIDRFSLIGSYKRSIFS</sequence>
<gene>
    <name evidence="1" type="ORF">CITCOLO1_LOCUS1568</name>
</gene>
<keyword evidence="2" id="KW-1185">Reference proteome</keyword>
<accession>A0ABP0XSQ6</accession>
<name>A0ABP0XSQ6_9ROSI</name>
<dbReference type="Proteomes" id="UP001642487">
    <property type="component" value="Chromosome 1"/>
</dbReference>
<protein>
    <submittedName>
        <fullName evidence="1">Uncharacterized protein</fullName>
    </submittedName>
</protein>
<organism evidence="1 2">
    <name type="scientific">Citrullus colocynthis</name>
    <name type="common">colocynth</name>
    <dbReference type="NCBI Taxonomy" id="252529"/>
    <lineage>
        <taxon>Eukaryota</taxon>
        <taxon>Viridiplantae</taxon>
        <taxon>Streptophyta</taxon>
        <taxon>Embryophyta</taxon>
        <taxon>Tracheophyta</taxon>
        <taxon>Spermatophyta</taxon>
        <taxon>Magnoliopsida</taxon>
        <taxon>eudicotyledons</taxon>
        <taxon>Gunneridae</taxon>
        <taxon>Pentapetalae</taxon>
        <taxon>rosids</taxon>
        <taxon>fabids</taxon>
        <taxon>Cucurbitales</taxon>
        <taxon>Cucurbitaceae</taxon>
        <taxon>Benincaseae</taxon>
        <taxon>Citrullus</taxon>
    </lineage>
</organism>
<reference evidence="1 2" key="1">
    <citation type="submission" date="2024-03" db="EMBL/GenBank/DDBJ databases">
        <authorList>
            <person name="Gkanogiannis A."/>
            <person name="Becerra Lopez-Lavalle L."/>
        </authorList>
    </citation>
    <scope>NUCLEOTIDE SEQUENCE [LARGE SCALE GENOMIC DNA]</scope>
</reference>
<proteinExistence type="predicted"/>
<evidence type="ECO:0000313" key="2">
    <source>
        <dbReference type="Proteomes" id="UP001642487"/>
    </source>
</evidence>
<dbReference type="EMBL" id="OZ021735">
    <property type="protein sequence ID" value="CAK9309966.1"/>
    <property type="molecule type" value="Genomic_DNA"/>
</dbReference>
<evidence type="ECO:0000313" key="1">
    <source>
        <dbReference type="EMBL" id="CAK9309966.1"/>
    </source>
</evidence>